<dbReference type="InterPro" id="IPR045108">
    <property type="entry name" value="TXNDC17-like"/>
</dbReference>
<proteinExistence type="inferred from homology"/>
<reference evidence="3 4" key="1">
    <citation type="submission" date="2014-06" db="EMBL/GenBank/DDBJ databases">
        <authorList>
            <person name="Swart Estienne"/>
        </authorList>
    </citation>
    <scope>NUCLEOTIDE SEQUENCE [LARGE SCALE GENOMIC DNA]</scope>
    <source>
        <strain evidence="3 4">130c</strain>
    </source>
</reference>
<protein>
    <recommendedName>
        <fullName evidence="2">Thioredoxin domain-containing protein</fullName>
    </recommendedName>
</protein>
<dbReference type="InParanoid" id="A0A077ZTF8"/>
<dbReference type="Gene3D" id="3.40.30.10">
    <property type="entry name" value="Glutaredoxin"/>
    <property type="match status" value="1"/>
</dbReference>
<dbReference type="OrthoDB" id="78947at2759"/>
<dbReference type="GO" id="GO:0005829">
    <property type="term" value="C:cytosol"/>
    <property type="evidence" value="ECO:0007669"/>
    <property type="project" value="TreeGrafter"/>
</dbReference>
<dbReference type="PANTHER" id="PTHR12452">
    <property type="entry name" value="42-9-9 PROTEIN-RELATED"/>
    <property type="match status" value="1"/>
</dbReference>
<organism evidence="3 4">
    <name type="scientific">Stylonychia lemnae</name>
    <name type="common">Ciliate</name>
    <dbReference type="NCBI Taxonomy" id="5949"/>
    <lineage>
        <taxon>Eukaryota</taxon>
        <taxon>Sar</taxon>
        <taxon>Alveolata</taxon>
        <taxon>Ciliophora</taxon>
        <taxon>Intramacronucleata</taxon>
        <taxon>Spirotrichea</taxon>
        <taxon>Stichotrichia</taxon>
        <taxon>Sporadotrichida</taxon>
        <taxon>Oxytrichidae</taxon>
        <taxon>Stylonychinae</taxon>
        <taxon>Stylonychia</taxon>
    </lineage>
</organism>
<dbReference type="Proteomes" id="UP000039865">
    <property type="component" value="Unassembled WGS sequence"/>
</dbReference>
<dbReference type="InterPro" id="IPR010357">
    <property type="entry name" value="TXNDC17_dom"/>
</dbReference>
<evidence type="ECO:0000256" key="1">
    <source>
        <dbReference type="ARBA" id="ARBA00008987"/>
    </source>
</evidence>
<dbReference type="PANTHER" id="PTHR12452:SF0">
    <property type="entry name" value="THIOREDOXIN DOMAIN-CONTAINING PROTEIN 17"/>
    <property type="match status" value="1"/>
</dbReference>
<evidence type="ECO:0000313" key="4">
    <source>
        <dbReference type="Proteomes" id="UP000039865"/>
    </source>
</evidence>
<evidence type="ECO:0000259" key="2">
    <source>
        <dbReference type="Pfam" id="PF06110"/>
    </source>
</evidence>
<evidence type="ECO:0000313" key="3">
    <source>
        <dbReference type="EMBL" id="CDW71746.1"/>
    </source>
</evidence>
<dbReference type="InterPro" id="IPR036249">
    <property type="entry name" value="Thioredoxin-like_sf"/>
</dbReference>
<feature type="domain" description="Thioredoxin" evidence="2">
    <location>
        <begin position="10"/>
        <end position="125"/>
    </location>
</feature>
<dbReference type="EMBL" id="CCKQ01000653">
    <property type="protein sequence ID" value="CDW71746.1"/>
    <property type="molecule type" value="Genomic_DNA"/>
</dbReference>
<dbReference type="SUPFAM" id="SSF52833">
    <property type="entry name" value="Thioredoxin-like"/>
    <property type="match status" value="1"/>
</dbReference>
<dbReference type="AlphaFoldDB" id="A0A077ZTF8"/>
<sequence>MAEVVEIHDPKEFEDRLEEIAQDQQFVICYFTGGEDADGKSWCPDCVVHKKAVQENIINQSSGKLLKCWVQTRDEWVGKSDHPYKANPVLKVRGVPSVLLLREGEVVARAETDADFENTDLLQMIAKPE</sequence>
<keyword evidence="4" id="KW-1185">Reference proteome</keyword>
<accession>A0A077ZTF8</accession>
<name>A0A077ZTF8_STYLE</name>
<comment type="similarity">
    <text evidence="1">Belongs to the thioredoxin family.</text>
</comment>
<dbReference type="GO" id="GO:0047134">
    <property type="term" value="F:protein-disulfide reductase [NAD(P)H] activity"/>
    <property type="evidence" value="ECO:0007669"/>
    <property type="project" value="InterPro"/>
</dbReference>
<dbReference type="Pfam" id="PF06110">
    <property type="entry name" value="TXD17-like_Trx"/>
    <property type="match status" value="1"/>
</dbReference>
<gene>
    <name evidence="3" type="primary">Contig1061.g36</name>
    <name evidence="3" type="ORF">STYLEM_695</name>
</gene>